<dbReference type="KEGG" id="slom:PXH66_03190"/>
<gene>
    <name evidence="2" type="ORF">PXH66_03190</name>
</gene>
<keyword evidence="1" id="KW-0812">Transmembrane</keyword>
<reference evidence="2" key="1">
    <citation type="submission" date="2023-03" db="EMBL/GenBank/DDBJ databases">
        <title>Lomoglobus Profundus gen. nov., sp. nov., a novel member of the phylum Verrucomicrobia, isolated from deep-marine sediment of South China Sea.</title>
        <authorList>
            <person name="Ahmad T."/>
            <person name="Ishaq S.E."/>
            <person name="Wang F."/>
        </authorList>
    </citation>
    <scope>NUCLEOTIDE SEQUENCE</scope>
    <source>
        <strain evidence="2">LMO-M01</strain>
    </source>
</reference>
<keyword evidence="3" id="KW-1185">Reference proteome</keyword>
<feature type="transmembrane region" description="Helical" evidence="1">
    <location>
        <begin position="343"/>
        <end position="361"/>
    </location>
</feature>
<evidence type="ECO:0008006" key="4">
    <source>
        <dbReference type="Google" id="ProtNLM"/>
    </source>
</evidence>
<evidence type="ECO:0000313" key="3">
    <source>
        <dbReference type="Proteomes" id="UP001218638"/>
    </source>
</evidence>
<dbReference type="AlphaFoldDB" id="A0AAF0CPV9"/>
<sequence length="517" mass="57086">MKVDPRARAGVSRLVVILALATVALGLMAFAFKRDGDERGAGLAGAFAFFVGIWTVLAAGSGRRGNQQVTIKELEAAYPDEPWHWRPDWHEGRIRGAAKTEAVTLAVMAVAFLGLSAPGVWAIPEELSRGNYPILLVLLFWVVGLGLAWAASKRARQFWRYGTLVFRPESVPGSIGGYVGGVISIPKGAVLGGDVTQSLQNVHEVVTGSGKHRSTRETILCERETVLAERSLAGTGVLHDIPVLFHVPRGEARAVQRGSSRERVWWRLRVTVPVRGEKAALTTWFDIPVFDIGENAPSPMEDEGLLAGQRVQTPTEFLAAAGVTETREGDTRVWRFHQRGTRAGIVVLGLAFVACVLVALIVPVWPIRIGCGFTALIVGAILPSLIWQRRELRISPRDVVVGRRTWWGWHETRMGREEVGDVVTARSMQSGGQQFYRLVLRGVAGIDPEQSRAQEHFAARKARYRWQRAKKQGRLPTEEESRLLRETPRFEFEVAGYLAGTRAAEQVRSHLLNVLSN</sequence>
<feature type="transmembrane region" description="Helical" evidence="1">
    <location>
        <begin position="130"/>
        <end position="151"/>
    </location>
</feature>
<accession>A0AAF0CPV9</accession>
<dbReference type="EMBL" id="CP119075">
    <property type="protein sequence ID" value="WED65852.1"/>
    <property type="molecule type" value="Genomic_DNA"/>
</dbReference>
<proteinExistence type="predicted"/>
<feature type="transmembrane region" description="Helical" evidence="1">
    <location>
        <begin position="41"/>
        <end position="60"/>
    </location>
</feature>
<keyword evidence="1" id="KW-0472">Membrane</keyword>
<evidence type="ECO:0000313" key="2">
    <source>
        <dbReference type="EMBL" id="WED65852.1"/>
    </source>
</evidence>
<protein>
    <recommendedName>
        <fullName evidence="4">DUF3592 domain-containing protein</fullName>
    </recommendedName>
</protein>
<evidence type="ECO:0000256" key="1">
    <source>
        <dbReference type="SAM" id="Phobius"/>
    </source>
</evidence>
<keyword evidence="1" id="KW-1133">Transmembrane helix</keyword>
<organism evidence="2 3">
    <name type="scientific">Synoicihabitans lomoniglobus</name>
    <dbReference type="NCBI Taxonomy" id="2909285"/>
    <lineage>
        <taxon>Bacteria</taxon>
        <taxon>Pseudomonadati</taxon>
        <taxon>Verrucomicrobiota</taxon>
        <taxon>Opitutia</taxon>
        <taxon>Opitutales</taxon>
        <taxon>Opitutaceae</taxon>
        <taxon>Synoicihabitans</taxon>
    </lineage>
</organism>
<dbReference type="Proteomes" id="UP001218638">
    <property type="component" value="Chromosome"/>
</dbReference>
<feature type="transmembrane region" description="Helical" evidence="1">
    <location>
        <begin position="367"/>
        <end position="387"/>
    </location>
</feature>
<dbReference type="RefSeq" id="WP_330930382.1">
    <property type="nucleotide sequence ID" value="NZ_CP119075.1"/>
</dbReference>
<name>A0AAF0CPV9_9BACT</name>
<feature type="transmembrane region" description="Helical" evidence="1">
    <location>
        <begin position="102"/>
        <end position="124"/>
    </location>
</feature>